<evidence type="ECO:0000256" key="1">
    <source>
        <dbReference type="PROSITE-ProRule" id="PRU00277"/>
    </source>
</evidence>
<feature type="coiled-coil region" evidence="2">
    <location>
        <begin position="467"/>
        <end position="501"/>
    </location>
</feature>
<proteinExistence type="predicted"/>
<evidence type="ECO:0000259" key="4">
    <source>
        <dbReference type="PROSITE" id="PS50059"/>
    </source>
</evidence>
<comment type="caution">
    <text evidence="5">The sequence shown here is derived from an EMBL/GenBank/DDBJ whole genome shotgun (WGS) entry which is preliminary data.</text>
</comment>
<dbReference type="EC" id="5.2.1.8" evidence="1"/>
<keyword evidence="1 5" id="KW-0413">Isomerase</keyword>
<keyword evidence="1" id="KW-0697">Rotamase</keyword>
<evidence type="ECO:0000313" key="6">
    <source>
        <dbReference type="Proteomes" id="UP000284403"/>
    </source>
</evidence>
<dbReference type="OrthoDB" id="77911at2759"/>
<reference evidence="5 6" key="1">
    <citation type="journal article" date="2018" name="BMC Genomics">
        <title>Genomic comparison of Trypanosoma conorhini and Trypanosoma rangeli to Trypanosoma cruzi strains of high and low virulence.</title>
        <authorList>
            <person name="Bradwell K.R."/>
            <person name="Koparde V.N."/>
            <person name="Matveyev A.V."/>
            <person name="Serrano M.G."/>
            <person name="Alves J.M."/>
            <person name="Parikh H."/>
            <person name="Huang B."/>
            <person name="Lee V."/>
            <person name="Espinosa-Alvarez O."/>
            <person name="Ortiz P.A."/>
            <person name="Costa-Martins A.G."/>
            <person name="Teixeira M.M."/>
            <person name="Buck G.A."/>
        </authorList>
    </citation>
    <scope>NUCLEOTIDE SEQUENCE [LARGE SCALE GENOMIC DNA]</scope>
    <source>
        <strain evidence="5 6">025E</strain>
    </source>
</reference>
<dbReference type="EMBL" id="MKKU01000228">
    <property type="protein sequence ID" value="RNF18550.1"/>
    <property type="molecule type" value="Genomic_DNA"/>
</dbReference>
<dbReference type="SUPFAM" id="SSF54534">
    <property type="entry name" value="FKBP-like"/>
    <property type="match status" value="1"/>
</dbReference>
<dbReference type="PANTHER" id="PTHR44927:SF1">
    <property type="entry name" value="FK506-BINDING PROTEIN 15"/>
    <property type="match status" value="1"/>
</dbReference>
<keyword evidence="2" id="KW-0175">Coiled coil</keyword>
<dbReference type="GeneID" id="40318035"/>
<keyword evidence="6" id="KW-1185">Reference proteome</keyword>
<dbReference type="InterPro" id="IPR046357">
    <property type="entry name" value="PPIase_dom_sf"/>
</dbReference>
<dbReference type="PANTHER" id="PTHR44927">
    <property type="entry name" value="FK506-BINDING PROTEIN 15"/>
    <property type="match status" value="1"/>
</dbReference>
<feature type="region of interest" description="Disordered" evidence="3">
    <location>
        <begin position="1"/>
        <end position="30"/>
    </location>
</feature>
<evidence type="ECO:0000313" key="5">
    <source>
        <dbReference type="EMBL" id="RNF18550.1"/>
    </source>
</evidence>
<protein>
    <recommendedName>
        <fullName evidence="1">peptidylprolyl isomerase</fullName>
        <ecNumber evidence="1">5.2.1.8</ecNumber>
    </recommendedName>
</protein>
<feature type="domain" description="PPIase FKBP-type" evidence="4">
    <location>
        <begin position="217"/>
        <end position="315"/>
    </location>
</feature>
<dbReference type="Pfam" id="PF00254">
    <property type="entry name" value="FKBP_C"/>
    <property type="match status" value="1"/>
</dbReference>
<gene>
    <name evidence="5" type="ORF">Tco025E_04424</name>
</gene>
<dbReference type="Gene3D" id="3.10.50.40">
    <property type="match status" value="1"/>
</dbReference>
<accession>A0A3R7P747</accession>
<dbReference type="PROSITE" id="PS50059">
    <property type="entry name" value="FKBP_PPIASE"/>
    <property type="match status" value="1"/>
</dbReference>
<evidence type="ECO:0000256" key="3">
    <source>
        <dbReference type="SAM" id="MobiDB-lite"/>
    </source>
</evidence>
<comment type="catalytic activity">
    <reaction evidence="1">
        <text>[protein]-peptidylproline (omega=180) = [protein]-peptidylproline (omega=0)</text>
        <dbReference type="Rhea" id="RHEA:16237"/>
        <dbReference type="Rhea" id="RHEA-COMP:10747"/>
        <dbReference type="Rhea" id="RHEA-COMP:10748"/>
        <dbReference type="ChEBI" id="CHEBI:83833"/>
        <dbReference type="ChEBI" id="CHEBI:83834"/>
        <dbReference type="EC" id="5.2.1.8"/>
    </reaction>
</comment>
<evidence type="ECO:0000256" key="2">
    <source>
        <dbReference type="SAM" id="Coils"/>
    </source>
</evidence>
<dbReference type="GO" id="GO:0003755">
    <property type="term" value="F:peptidyl-prolyl cis-trans isomerase activity"/>
    <property type="evidence" value="ECO:0007669"/>
    <property type="project" value="UniProtKB-KW"/>
</dbReference>
<sequence>MYDDSGSSVDAEEGGFPNPSDTRKTLTRKSMRSLFAQDALQSKQGVTSLRYEDQGRRNKAVPLSVMGGNSAPGYPPNAPSPLRTAVQAVALAYSGETSMGACVVAVCVPHANAPIVTPLIAIVDREKRPRCRVTVDRNLQFVQNRSSPQYASLYDPSLGSHWTLMFKGRRECTEFSSAVHTTLHYMEVEMGTAPPFVEWGNEAKAEAEAPQLEVSRGDVASISYMAWLLRRVSGTNFFSLGKMVEEVPPLAPCEVVVGDGNLMAGTEEALIGMQKGTSRLVFVPPKKTVVGMGMGNPEVSSSDTVVVHLTCHDVMARCSMSRGDKPTPVTPLETIPFNNDIRAAATNPVTQAETSSTRVADAPAAVGGDISTVLQAILLQTLQQQQQQQQNKTSNTNNNTVCGSWNDVSGPWSSVERGIDRIHIQLSSLYEKIDRLAIAEIVDKNNAVVERIMRRVVGKAPTDDVDVEDMTKDRDGLLATIERLKKRLEEETNNYHRALEVMGSHKDELHSLQNDLRIEQEAHASRVRQLEEHHRLNLVEVEVRHRKALERVAEEKLLEGREMGFREGARLGKQEALEAAGGHGNCEWRERLFASEQRVVQLETEMQEQASHHISERRRLLDQIDALQEVTEKLDRRAQQSRLASQHGADDTSRQCKLLRRAMNAAYTNIEMQLCGLDQEKVEVKDALQMVMFALRTETDAFIDEIKKEAALLSGVDSHGGTPIEVTKSAVKAEETVLGEVAVGEAEPVEKEEENSVAFLEHEQRLPMNTGPTEDESVQLDGLPPAPLPLPMLGTTPVMCHDPPNVFSEYVEPAVRSDDPVPCVVGEDEEDNTGVCKEDVVAGRLTEPASNAADSAWK</sequence>
<organism evidence="5 6">
    <name type="scientific">Trypanosoma conorhini</name>
    <dbReference type="NCBI Taxonomy" id="83891"/>
    <lineage>
        <taxon>Eukaryota</taxon>
        <taxon>Discoba</taxon>
        <taxon>Euglenozoa</taxon>
        <taxon>Kinetoplastea</taxon>
        <taxon>Metakinetoplastina</taxon>
        <taxon>Trypanosomatida</taxon>
        <taxon>Trypanosomatidae</taxon>
        <taxon>Trypanosoma</taxon>
    </lineage>
</organism>
<dbReference type="Proteomes" id="UP000284403">
    <property type="component" value="Unassembled WGS sequence"/>
</dbReference>
<dbReference type="AlphaFoldDB" id="A0A3R7P747"/>
<name>A0A3R7P747_9TRYP</name>
<dbReference type="RefSeq" id="XP_029228531.1">
    <property type="nucleotide sequence ID" value="XM_029371334.1"/>
</dbReference>
<dbReference type="InterPro" id="IPR001179">
    <property type="entry name" value="PPIase_FKBP_dom"/>
</dbReference>